<sequence>MLTFSESRQRTLSTPYEIAAYLGETFRAMQEASAFKAGDPVTITARSGLTPEIGIGDVGIMLCDLPNQLHSWVLVFTSGGQQMAVQIQTANLAKREPAAGGEA</sequence>
<protein>
    <submittedName>
        <fullName evidence="1">Uncharacterized protein</fullName>
    </submittedName>
</protein>
<dbReference type="AlphaFoldDB" id="B7KSU4"/>
<dbReference type="KEGG" id="mch:Mchl_1582"/>
<dbReference type="RefSeq" id="WP_015950265.1">
    <property type="nucleotide sequence ID" value="NC_011757.1"/>
</dbReference>
<organism evidence="1 2">
    <name type="scientific">Methylorubrum extorquens (strain CM4 / NCIMB 13688)</name>
    <name type="common">Methylobacterium extorquens</name>
    <dbReference type="NCBI Taxonomy" id="440085"/>
    <lineage>
        <taxon>Bacteria</taxon>
        <taxon>Pseudomonadati</taxon>
        <taxon>Pseudomonadota</taxon>
        <taxon>Alphaproteobacteria</taxon>
        <taxon>Hyphomicrobiales</taxon>
        <taxon>Methylobacteriaceae</taxon>
        <taxon>Methylorubrum</taxon>
    </lineage>
</organism>
<name>B7KSU4_METC4</name>
<evidence type="ECO:0000313" key="2">
    <source>
        <dbReference type="Proteomes" id="UP000002385"/>
    </source>
</evidence>
<reference evidence="2" key="1">
    <citation type="submission" date="2008-12" db="EMBL/GenBank/DDBJ databases">
        <title>Complete sequence of chromosome of Methylobacterium chloromethanicum CM4.</title>
        <authorList>
            <consortium name="US DOE Joint Genome Institute"/>
            <person name="Lucas S."/>
            <person name="Copeland A."/>
            <person name="Lapidus A."/>
            <person name="Glavina del Rio T."/>
            <person name="Dalin E."/>
            <person name="Tice H."/>
            <person name="Bruce D."/>
            <person name="Goodwin L."/>
            <person name="Pitluck S."/>
            <person name="Chertkov O."/>
            <person name="Brettin T."/>
            <person name="Detter J.C."/>
            <person name="Han C."/>
            <person name="Larimer F."/>
            <person name="Land M."/>
            <person name="Hauser L."/>
            <person name="Kyrpides N."/>
            <person name="Mikhailova N."/>
            <person name="Marx C."/>
            <person name="Richardson P."/>
        </authorList>
    </citation>
    <scope>NUCLEOTIDE SEQUENCE [LARGE SCALE GENOMIC DNA]</scope>
    <source>
        <strain evidence="2">CM4 / NCIMB 13688</strain>
    </source>
</reference>
<proteinExistence type="predicted"/>
<dbReference type="Proteomes" id="UP000002385">
    <property type="component" value="Chromosome"/>
</dbReference>
<dbReference type="HOGENOM" id="CLU_2260416_0_0_5"/>
<reference evidence="1 2" key="2">
    <citation type="journal article" date="2012" name="J. Bacteriol.">
        <title>Complete genome sequences of six strains of the genus Methylobacterium.</title>
        <authorList>
            <person name="Marx C.J."/>
            <person name="Bringel F."/>
            <person name="Chistoserdova L."/>
            <person name="Moulin L."/>
            <person name="Farhan Ul Haque M."/>
            <person name="Fleischman D.E."/>
            <person name="Gruffaz C."/>
            <person name="Jourand P."/>
            <person name="Knief C."/>
            <person name="Lee M.C."/>
            <person name="Muller E.E."/>
            <person name="Nadalig T."/>
            <person name="Peyraud R."/>
            <person name="Roselli S."/>
            <person name="Russ L."/>
            <person name="Goodwin L.A."/>
            <person name="Ivanova N."/>
            <person name="Kyrpides N."/>
            <person name="Lajus A."/>
            <person name="Land M.L."/>
            <person name="Medigue C."/>
            <person name="Mikhailova N."/>
            <person name="Nolan M."/>
            <person name="Woyke T."/>
            <person name="Stolyar S."/>
            <person name="Vorholt J.A."/>
            <person name="Vuilleumier S."/>
        </authorList>
    </citation>
    <scope>NUCLEOTIDE SEQUENCE [LARGE SCALE GENOMIC DNA]</scope>
    <source>
        <strain evidence="2">CM4 / NCIMB 13688</strain>
    </source>
</reference>
<dbReference type="EMBL" id="CP001298">
    <property type="protein sequence ID" value="ACK82446.1"/>
    <property type="molecule type" value="Genomic_DNA"/>
</dbReference>
<evidence type="ECO:0000313" key="1">
    <source>
        <dbReference type="EMBL" id="ACK82446.1"/>
    </source>
</evidence>
<accession>B7KSU4</accession>
<gene>
    <name evidence="1" type="ordered locus">Mchl_1582</name>
</gene>